<dbReference type="Proteomes" id="UP000729357">
    <property type="component" value="Unassembled WGS sequence"/>
</dbReference>
<reference evidence="2" key="1">
    <citation type="journal article" date="2021" name="J Fungi (Basel)">
        <title>Virulence traits and population genomics of the black yeast Aureobasidium melanogenum.</title>
        <authorList>
            <person name="Cernosa A."/>
            <person name="Sun X."/>
            <person name="Gostincar C."/>
            <person name="Fang C."/>
            <person name="Gunde-Cimerman N."/>
            <person name="Song Z."/>
        </authorList>
    </citation>
    <scope>NUCLEOTIDE SEQUENCE</scope>
    <source>
        <strain evidence="2">EXF-9298</strain>
    </source>
</reference>
<name>A0A9P8FXN5_AURME</name>
<organism evidence="2 3">
    <name type="scientific">Aureobasidium melanogenum</name>
    <name type="common">Aureobasidium pullulans var. melanogenum</name>
    <dbReference type="NCBI Taxonomy" id="46634"/>
    <lineage>
        <taxon>Eukaryota</taxon>
        <taxon>Fungi</taxon>
        <taxon>Dikarya</taxon>
        <taxon>Ascomycota</taxon>
        <taxon>Pezizomycotina</taxon>
        <taxon>Dothideomycetes</taxon>
        <taxon>Dothideomycetidae</taxon>
        <taxon>Dothideales</taxon>
        <taxon>Saccotheciaceae</taxon>
        <taxon>Aureobasidium</taxon>
    </lineage>
</organism>
<feature type="non-terminal residue" evidence="2">
    <location>
        <position position="319"/>
    </location>
</feature>
<feature type="compositionally biased region" description="Polar residues" evidence="1">
    <location>
        <begin position="151"/>
        <end position="167"/>
    </location>
</feature>
<gene>
    <name evidence="2" type="ORF">KCU98_g5662</name>
</gene>
<comment type="caution">
    <text evidence="2">The sequence shown here is derived from an EMBL/GenBank/DDBJ whole genome shotgun (WGS) entry which is preliminary data.</text>
</comment>
<evidence type="ECO:0000313" key="3">
    <source>
        <dbReference type="Proteomes" id="UP000729357"/>
    </source>
</evidence>
<reference evidence="2" key="2">
    <citation type="submission" date="2021-08" db="EMBL/GenBank/DDBJ databases">
        <authorList>
            <person name="Gostincar C."/>
            <person name="Sun X."/>
            <person name="Song Z."/>
            <person name="Gunde-Cimerman N."/>
        </authorList>
    </citation>
    <scope>NUCLEOTIDE SEQUENCE</scope>
    <source>
        <strain evidence="2">EXF-9298</strain>
    </source>
</reference>
<evidence type="ECO:0000256" key="1">
    <source>
        <dbReference type="SAM" id="MobiDB-lite"/>
    </source>
</evidence>
<sequence length="319" mass="36331">MSTPVPIEEVVENLKKIPMSQERFNSLKEKIIQSRALAGADGSVINLQNITMKCVQDVKERLAYITERRKQRSIEDKQKNIDFAAALAERDAVKEGERMTKGGQKAHRTRIELWRDEVKQHCLVDKKTTANTVSHQQRQSRRTTAKRPHDNTNLPLEQRTRAATPTNKRIKTATQNNSSSAAAPPTSSKKSIPWLSTRASMVDENIFADDDRPVPNREIRFAKKKNAHDDHEDDDAYDDHDDYDDYDHYDDYDDYDDADEELDQNEDADSEESDESYLTELEQMLTTELAMVTVLTLALPGMIGRSDAFRQGLEGGGFL</sequence>
<feature type="region of interest" description="Disordered" evidence="1">
    <location>
        <begin position="125"/>
        <end position="193"/>
    </location>
</feature>
<feature type="region of interest" description="Disordered" evidence="1">
    <location>
        <begin position="221"/>
        <end position="276"/>
    </location>
</feature>
<accession>A0A9P8FXN5</accession>
<feature type="compositionally biased region" description="Acidic residues" evidence="1">
    <location>
        <begin position="231"/>
        <end position="276"/>
    </location>
</feature>
<proteinExistence type="predicted"/>
<evidence type="ECO:0000313" key="2">
    <source>
        <dbReference type="EMBL" id="KAG9984074.1"/>
    </source>
</evidence>
<protein>
    <submittedName>
        <fullName evidence="2">Uncharacterized protein</fullName>
    </submittedName>
</protein>
<feature type="compositionally biased region" description="Low complexity" evidence="1">
    <location>
        <begin position="172"/>
        <end position="191"/>
    </location>
</feature>
<dbReference type="AlphaFoldDB" id="A0A9P8FXN5"/>
<dbReference type="EMBL" id="JAHFXS010000532">
    <property type="protein sequence ID" value="KAG9984074.1"/>
    <property type="molecule type" value="Genomic_DNA"/>
</dbReference>
<keyword evidence="3" id="KW-1185">Reference proteome</keyword>